<keyword evidence="2" id="KW-1185">Reference proteome</keyword>
<evidence type="ECO:0000313" key="2">
    <source>
        <dbReference type="Proteomes" id="UP000245119"/>
    </source>
</evidence>
<dbReference type="EMBL" id="PZQS01000003">
    <property type="protein sequence ID" value="PVD34713.1"/>
    <property type="molecule type" value="Genomic_DNA"/>
</dbReference>
<accession>A0A2T7PMS0</accession>
<evidence type="ECO:0000313" key="1">
    <source>
        <dbReference type="EMBL" id="PVD34713.1"/>
    </source>
</evidence>
<sequence>MSNSMLSKLTNSDFYSITKKSFLGFCSTQPPTLPCPKAKLSHSSKDLSFRSRARRNVKVAHNL</sequence>
<proteinExistence type="predicted"/>
<organism evidence="1 2">
    <name type="scientific">Pomacea canaliculata</name>
    <name type="common">Golden apple snail</name>
    <dbReference type="NCBI Taxonomy" id="400727"/>
    <lineage>
        <taxon>Eukaryota</taxon>
        <taxon>Metazoa</taxon>
        <taxon>Spiralia</taxon>
        <taxon>Lophotrochozoa</taxon>
        <taxon>Mollusca</taxon>
        <taxon>Gastropoda</taxon>
        <taxon>Caenogastropoda</taxon>
        <taxon>Architaenioglossa</taxon>
        <taxon>Ampullarioidea</taxon>
        <taxon>Ampullariidae</taxon>
        <taxon>Pomacea</taxon>
    </lineage>
</organism>
<comment type="caution">
    <text evidence="1">The sequence shown here is derived from an EMBL/GenBank/DDBJ whole genome shotgun (WGS) entry which is preliminary data.</text>
</comment>
<gene>
    <name evidence="1" type="ORF">C0Q70_05990</name>
</gene>
<protein>
    <submittedName>
        <fullName evidence="1">Uncharacterized protein</fullName>
    </submittedName>
</protein>
<dbReference type="Proteomes" id="UP000245119">
    <property type="component" value="Linkage Group LG3"/>
</dbReference>
<dbReference type="AlphaFoldDB" id="A0A2T7PMS0"/>
<name>A0A2T7PMS0_POMCA</name>
<reference evidence="1 2" key="1">
    <citation type="submission" date="2018-04" db="EMBL/GenBank/DDBJ databases">
        <title>The genome of golden apple snail Pomacea canaliculata provides insight into stress tolerance and invasive adaptation.</title>
        <authorList>
            <person name="Liu C."/>
            <person name="Liu B."/>
            <person name="Ren Y."/>
            <person name="Zhang Y."/>
            <person name="Wang H."/>
            <person name="Li S."/>
            <person name="Jiang F."/>
            <person name="Yin L."/>
            <person name="Zhang G."/>
            <person name="Qian W."/>
            <person name="Fan W."/>
        </authorList>
    </citation>
    <scope>NUCLEOTIDE SEQUENCE [LARGE SCALE GENOMIC DNA]</scope>
    <source>
        <strain evidence="1">SZHN2017</strain>
        <tissue evidence="1">Muscle</tissue>
    </source>
</reference>